<name>A0A813IW04_POLGL</name>
<evidence type="ECO:0000256" key="1">
    <source>
        <dbReference type="SAM" id="MobiDB-lite"/>
    </source>
</evidence>
<reference evidence="2" key="1">
    <citation type="submission" date="2021-02" db="EMBL/GenBank/DDBJ databases">
        <authorList>
            <person name="Dougan E. K."/>
            <person name="Rhodes N."/>
            <person name="Thang M."/>
            <person name="Chan C."/>
        </authorList>
    </citation>
    <scope>NUCLEOTIDE SEQUENCE</scope>
</reference>
<comment type="caution">
    <text evidence="2">The sequence shown here is derived from an EMBL/GenBank/DDBJ whole genome shotgun (WGS) entry which is preliminary data.</text>
</comment>
<feature type="compositionally biased region" description="Basic and acidic residues" evidence="1">
    <location>
        <begin position="135"/>
        <end position="145"/>
    </location>
</feature>
<accession>A0A813IW04</accession>
<gene>
    <name evidence="2" type="ORF">PGLA2088_LOCUS12597</name>
</gene>
<dbReference type="AlphaFoldDB" id="A0A813IW04"/>
<proteinExistence type="predicted"/>
<dbReference type="EMBL" id="CAJNNW010014891">
    <property type="protein sequence ID" value="CAE8657097.1"/>
    <property type="molecule type" value="Genomic_DNA"/>
</dbReference>
<feature type="non-terminal residue" evidence="2">
    <location>
        <position position="1"/>
    </location>
</feature>
<feature type="non-terminal residue" evidence="2">
    <location>
        <position position="323"/>
    </location>
</feature>
<organism evidence="2 3">
    <name type="scientific">Polarella glacialis</name>
    <name type="common">Dinoflagellate</name>
    <dbReference type="NCBI Taxonomy" id="89957"/>
    <lineage>
        <taxon>Eukaryota</taxon>
        <taxon>Sar</taxon>
        <taxon>Alveolata</taxon>
        <taxon>Dinophyceae</taxon>
        <taxon>Suessiales</taxon>
        <taxon>Suessiaceae</taxon>
        <taxon>Polarella</taxon>
    </lineage>
</organism>
<protein>
    <submittedName>
        <fullName evidence="2">Uncharacterized protein</fullName>
    </submittedName>
</protein>
<evidence type="ECO:0000313" key="2">
    <source>
        <dbReference type="EMBL" id="CAE8657097.1"/>
    </source>
</evidence>
<feature type="region of interest" description="Disordered" evidence="1">
    <location>
        <begin position="130"/>
        <end position="151"/>
    </location>
</feature>
<sequence>YGQPWREDSVPMLPLNLWPEEPAVGSQTASQRLVSELRVSPSASSWRGSTLGGSASAMSSCAGSKVRLGWSGTMPVVPDLPTPGSTPVGGGSCWSGAQTSFRIARDEVPGSTASTQRQFLQQGQLLAASLSRNSSKADESQDGRRQKWQHRSAAALNEADLLARDPLSPRSASVAAAAATAAAEEWVSTYVAPPLTGVTGVSYPCGASLVFESLSSVMASLAADNAHHRDRIVKEVESGQLMQSLLRTYQVFDLERCGRLAWGRGQLRDFVQAAFQEAGLRAPAESQIYQVYTFFDPDRQMFLCARDCLCLVDALLRAAFSSE</sequence>
<evidence type="ECO:0000313" key="3">
    <source>
        <dbReference type="Proteomes" id="UP000626109"/>
    </source>
</evidence>
<dbReference type="Proteomes" id="UP000626109">
    <property type="component" value="Unassembled WGS sequence"/>
</dbReference>